<dbReference type="PANTHER" id="PTHR11070:SF2">
    <property type="entry name" value="ATP-DEPENDENT DNA HELICASE SRS2"/>
    <property type="match status" value="1"/>
</dbReference>
<evidence type="ECO:0000256" key="12">
    <source>
        <dbReference type="ARBA" id="ARBA00034808"/>
    </source>
</evidence>
<evidence type="ECO:0000256" key="1">
    <source>
        <dbReference type="ARBA" id="ARBA00022722"/>
    </source>
</evidence>
<dbReference type="InterPro" id="IPR038726">
    <property type="entry name" value="PDDEXK_AddAB-type"/>
</dbReference>
<keyword evidence="3" id="KW-0227">DNA damage</keyword>
<dbReference type="PROSITE" id="PS51198">
    <property type="entry name" value="UVRD_HELICASE_ATP_BIND"/>
    <property type="match status" value="1"/>
</dbReference>
<dbReference type="GO" id="GO:0005524">
    <property type="term" value="F:ATP binding"/>
    <property type="evidence" value="ECO:0007669"/>
    <property type="project" value="UniProtKB-UniRule"/>
</dbReference>
<dbReference type="Proteomes" id="UP000321405">
    <property type="component" value="Unassembled WGS sequence"/>
</dbReference>
<keyword evidence="4 15" id="KW-0378">Hydrolase</keyword>
<dbReference type="AlphaFoldDB" id="A0A511BR88"/>
<evidence type="ECO:0000259" key="17">
    <source>
        <dbReference type="PROSITE" id="PS51198"/>
    </source>
</evidence>
<keyword evidence="9" id="KW-0234">DNA repair</keyword>
<dbReference type="PROSITE" id="PS51217">
    <property type="entry name" value="UVRD_HELICASE_CTER"/>
    <property type="match status" value="1"/>
</dbReference>
<comment type="caution">
    <text evidence="19">The sequence shown here is derived from an EMBL/GenBank/DDBJ whole genome shotgun (WGS) entry which is preliminary data.</text>
</comment>
<evidence type="ECO:0000256" key="10">
    <source>
        <dbReference type="ARBA" id="ARBA00023235"/>
    </source>
</evidence>
<accession>A0A511BR88</accession>
<evidence type="ECO:0000259" key="18">
    <source>
        <dbReference type="PROSITE" id="PS51217"/>
    </source>
</evidence>
<keyword evidence="7 15" id="KW-0067">ATP-binding</keyword>
<reference evidence="19 20" key="1">
    <citation type="submission" date="2019-07" db="EMBL/GenBank/DDBJ databases">
        <title>Whole genome shotgun sequence of Swaminathania salitolerans NBRC 104436.</title>
        <authorList>
            <person name="Hosoyama A."/>
            <person name="Uohara A."/>
            <person name="Ohji S."/>
            <person name="Ichikawa N."/>
        </authorList>
    </citation>
    <scope>NUCLEOTIDE SEQUENCE [LARGE SCALE GENOMIC DNA]</scope>
    <source>
        <strain evidence="19 20">NBRC 104436</strain>
    </source>
</reference>
<evidence type="ECO:0000256" key="7">
    <source>
        <dbReference type="ARBA" id="ARBA00022840"/>
    </source>
</evidence>
<keyword evidence="20" id="KW-1185">Reference proteome</keyword>
<dbReference type="Pfam" id="PF00580">
    <property type="entry name" value="UvrD-helicase"/>
    <property type="match status" value="2"/>
</dbReference>
<protein>
    <recommendedName>
        <fullName evidence="12">DNA 3'-5' helicase</fullName>
        <ecNumber evidence="12">5.6.2.4</ecNumber>
    </recommendedName>
    <alternativeName>
        <fullName evidence="13">DNA 3'-5' helicase II</fullName>
    </alternativeName>
</protein>
<dbReference type="SUPFAM" id="SSF52540">
    <property type="entry name" value="P-loop containing nucleoside triphosphate hydrolases"/>
    <property type="match status" value="1"/>
</dbReference>
<evidence type="ECO:0000256" key="5">
    <source>
        <dbReference type="ARBA" id="ARBA00022806"/>
    </source>
</evidence>
<evidence type="ECO:0000256" key="9">
    <source>
        <dbReference type="ARBA" id="ARBA00023204"/>
    </source>
</evidence>
<feature type="domain" description="UvrD-like helicase C-terminal" evidence="18">
    <location>
        <begin position="536"/>
        <end position="830"/>
    </location>
</feature>
<dbReference type="GO" id="GO:0033202">
    <property type="term" value="C:DNA helicase complex"/>
    <property type="evidence" value="ECO:0007669"/>
    <property type="project" value="TreeGrafter"/>
</dbReference>
<evidence type="ECO:0000256" key="6">
    <source>
        <dbReference type="ARBA" id="ARBA00022839"/>
    </source>
</evidence>
<dbReference type="GO" id="GO:0003677">
    <property type="term" value="F:DNA binding"/>
    <property type="evidence" value="ECO:0007669"/>
    <property type="project" value="UniProtKB-KW"/>
</dbReference>
<dbReference type="GO" id="GO:0043138">
    <property type="term" value="F:3'-5' DNA helicase activity"/>
    <property type="evidence" value="ECO:0007669"/>
    <property type="project" value="UniProtKB-EC"/>
</dbReference>
<keyword evidence="10" id="KW-0413">Isomerase</keyword>
<dbReference type="InterPro" id="IPR011604">
    <property type="entry name" value="PDDEXK-like_dom_sf"/>
</dbReference>
<comment type="catalytic activity">
    <reaction evidence="11">
        <text>Couples ATP hydrolysis with the unwinding of duplex DNA by translocating in the 3'-5' direction.</text>
        <dbReference type="EC" id="5.6.2.4"/>
    </reaction>
</comment>
<keyword evidence="8" id="KW-0238">DNA-binding</keyword>
<dbReference type="InterPro" id="IPR014017">
    <property type="entry name" value="DNA_helicase_UvrD-like_C"/>
</dbReference>
<keyword evidence="2 15" id="KW-0547">Nucleotide-binding</keyword>
<evidence type="ECO:0000256" key="3">
    <source>
        <dbReference type="ARBA" id="ARBA00022763"/>
    </source>
</evidence>
<evidence type="ECO:0000256" key="14">
    <source>
        <dbReference type="ARBA" id="ARBA00048988"/>
    </source>
</evidence>
<gene>
    <name evidence="19" type="ORF">SSA02_17750</name>
</gene>
<evidence type="ECO:0000313" key="20">
    <source>
        <dbReference type="Proteomes" id="UP000321405"/>
    </source>
</evidence>
<dbReference type="Gene3D" id="3.40.50.300">
    <property type="entry name" value="P-loop containing nucleotide triphosphate hydrolases"/>
    <property type="match status" value="3"/>
</dbReference>
<dbReference type="Gene3D" id="1.10.486.10">
    <property type="entry name" value="PCRA, domain 4"/>
    <property type="match status" value="1"/>
</dbReference>
<proteinExistence type="predicted"/>
<dbReference type="GO" id="GO:0005829">
    <property type="term" value="C:cytosol"/>
    <property type="evidence" value="ECO:0007669"/>
    <property type="project" value="TreeGrafter"/>
</dbReference>
<keyword evidence="1" id="KW-0540">Nuclease</keyword>
<evidence type="ECO:0000256" key="8">
    <source>
        <dbReference type="ARBA" id="ARBA00023125"/>
    </source>
</evidence>
<name>A0A511BR88_9PROT</name>
<dbReference type="EC" id="5.6.2.4" evidence="12"/>
<dbReference type="Gene3D" id="3.90.320.10">
    <property type="match status" value="1"/>
</dbReference>
<dbReference type="PANTHER" id="PTHR11070">
    <property type="entry name" value="UVRD / RECB / PCRA DNA HELICASE FAMILY MEMBER"/>
    <property type="match status" value="1"/>
</dbReference>
<evidence type="ECO:0000313" key="19">
    <source>
        <dbReference type="EMBL" id="GEL02612.1"/>
    </source>
</evidence>
<evidence type="ECO:0000256" key="11">
    <source>
        <dbReference type="ARBA" id="ARBA00034617"/>
    </source>
</evidence>
<evidence type="ECO:0000256" key="2">
    <source>
        <dbReference type="ARBA" id="ARBA00022741"/>
    </source>
</evidence>
<dbReference type="GO" id="GO:0004527">
    <property type="term" value="F:exonuclease activity"/>
    <property type="evidence" value="ECO:0007669"/>
    <property type="project" value="UniProtKB-KW"/>
</dbReference>
<dbReference type="InterPro" id="IPR000212">
    <property type="entry name" value="DNA_helicase_UvrD/REP"/>
</dbReference>
<dbReference type="GO" id="GO:0000725">
    <property type="term" value="P:recombinational repair"/>
    <property type="evidence" value="ECO:0007669"/>
    <property type="project" value="TreeGrafter"/>
</dbReference>
<evidence type="ECO:0000256" key="13">
    <source>
        <dbReference type="ARBA" id="ARBA00034923"/>
    </source>
</evidence>
<dbReference type="SUPFAM" id="SSF52980">
    <property type="entry name" value="Restriction endonuclease-like"/>
    <property type="match status" value="1"/>
</dbReference>
<keyword evidence="5 15" id="KW-0347">Helicase</keyword>
<evidence type="ECO:0000256" key="4">
    <source>
        <dbReference type="ARBA" id="ARBA00022801"/>
    </source>
</evidence>
<evidence type="ECO:0000256" key="15">
    <source>
        <dbReference type="PROSITE-ProRule" id="PRU00560"/>
    </source>
</evidence>
<dbReference type="Pfam" id="PF13361">
    <property type="entry name" value="UvrD_C"/>
    <property type="match status" value="1"/>
</dbReference>
<dbReference type="InterPro" id="IPR011335">
    <property type="entry name" value="Restrct_endonuc-II-like"/>
</dbReference>
<evidence type="ECO:0000256" key="16">
    <source>
        <dbReference type="SAM" id="MobiDB-lite"/>
    </source>
</evidence>
<dbReference type="InterPro" id="IPR014151">
    <property type="entry name" value="DNA_helicase_AddA"/>
</dbReference>
<sequence length="1185" mass="129090">MSEREESGAVIASANEIQRQASDPLASVFVSASAGSGKTKLLIDRLLRLMLPVTRSDPATGERHVLPGSDPARIQCLTFTRAAAAEMANRLQARLGRWVSLPDTDLDRELESLCVPVTPETRLAARGLFVRVLDLPGGMKIGTIHAFCQSLLRRFPVEAAINPHFTLMEETDSGLALANAIERTLSRASDDPAMEARLSLLAGQVGLEDYLGRIRALQGRVARLRQGFALWQQDPRAIERRYRRVFGAGDASVADLERACVASPQEATLRACAQEALPLGSPTMQAALTQMLDILSRPVAERDGALWTNLFVTQTGTPRKTQAFCKAPIARDRPHLPEAFTAEGERLVALGRALAAQRLVALNLALFALAAPTLAHYAQDKTLRGLVDYDDLIASTRDLLSDPGAAWVLYKLDGGLDHLLLDEVQDTSAAQWEIATTLIEEFFVGEGARDMEGRPRTVFAVGDFKQSIYAFQGADPQGLFRARARFEALVTGAGQDWRTPEIGVSFRSVAPVLALVDSVFASRGADAGPSRTAGDAETPEAAEGLREPGRTHVPRHRSARPGEGGRVELWPLVPREDRETVDDPWAAPLGNTGQSSAPQRLADTLARWIAEQIGKPPQPGQALLRAGDILVLVPRRSAFLRALVRALKGQGVEVATLVGVKLTESLAVQDLMALCHALLLPQDDLTLATVLTSPFGGIADDSLMALATNREGRPLWTVLRERHAERPDWRAIWQRLSALQQRVDYATPYQILADALGRHGGRARILARLGPEAAEPMDDLLAAALRFEALHAPSMQGFLHWLEASDLTVKREAEAETDAVRIMTVHGAKGLQARLVVLPDMTGKAPGETSLFWKREDGVDLPVWLPSKDLPSDAGERLKAEENAAARAERNRLLYVALTRASDWLVICGWESGKTRSETTWYDSCQAGFERLGAERVPFEGGWPGEMLKIETPPEQQDLVRPSAQPGVFVPVPDCFGKPPAWRALPAPHEDALTRPLAPSRPESARFGIDPPGVSPLLRHAGQNTPRAQALARGTLVHRLLQWLPDRPPQAWAGLAREWLMRPAHGFSTGEADRLARQIVDLLTLPALAPLFEPGSLAEQPVTGLAEGQVVLGQVDRMRVAADTVYFCDFKTNQSPPRGGQVPATYRRQMAAYGAVLGQLYPEHRRVAVLVWTEGPSATILEGEL</sequence>
<dbReference type="InterPro" id="IPR014016">
    <property type="entry name" value="UvrD-like_ATP-bd"/>
</dbReference>
<feature type="domain" description="UvrD-like helicase ATP-binding" evidence="17">
    <location>
        <begin position="11"/>
        <end position="509"/>
    </location>
</feature>
<feature type="binding site" evidence="15">
    <location>
        <begin position="32"/>
        <end position="39"/>
    </location>
    <ligand>
        <name>ATP</name>
        <dbReference type="ChEBI" id="CHEBI:30616"/>
    </ligand>
</feature>
<dbReference type="Pfam" id="PF12705">
    <property type="entry name" value="PDDEXK_1"/>
    <property type="match status" value="1"/>
</dbReference>
<dbReference type="InterPro" id="IPR027417">
    <property type="entry name" value="P-loop_NTPase"/>
</dbReference>
<feature type="region of interest" description="Disordered" evidence="16">
    <location>
        <begin position="524"/>
        <end position="566"/>
    </location>
</feature>
<organism evidence="19 20">
    <name type="scientific">Swaminathania salitolerans</name>
    <dbReference type="NCBI Taxonomy" id="182838"/>
    <lineage>
        <taxon>Bacteria</taxon>
        <taxon>Pseudomonadati</taxon>
        <taxon>Pseudomonadota</taxon>
        <taxon>Alphaproteobacteria</taxon>
        <taxon>Acetobacterales</taxon>
        <taxon>Acetobacteraceae</taxon>
        <taxon>Swaminathania</taxon>
    </lineage>
</organism>
<comment type="catalytic activity">
    <reaction evidence="14">
        <text>ATP + H2O = ADP + phosphate + H(+)</text>
        <dbReference type="Rhea" id="RHEA:13065"/>
        <dbReference type="ChEBI" id="CHEBI:15377"/>
        <dbReference type="ChEBI" id="CHEBI:15378"/>
        <dbReference type="ChEBI" id="CHEBI:30616"/>
        <dbReference type="ChEBI" id="CHEBI:43474"/>
        <dbReference type="ChEBI" id="CHEBI:456216"/>
        <dbReference type="EC" id="5.6.2.4"/>
    </reaction>
</comment>
<dbReference type="EMBL" id="BJVC01000003">
    <property type="protein sequence ID" value="GEL02612.1"/>
    <property type="molecule type" value="Genomic_DNA"/>
</dbReference>
<dbReference type="OrthoDB" id="9810135at2"/>
<dbReference type="NCBIfam" id="TIGR02784">
    <property type="entry name" value="addA_alphas"/>
    <property type="match status" value="1"/>
</dbReference>
<keyword evidence="6" id="KW-0269">Exonuclease</keyword>
<dbReference type="RefSeq" id="WP_147093668.1">
    <property type="nucleotide sequence ID" value="NZ_BJVC01000003.1"/>
</dbReference>
<dbReference type="Gene3D" id="3.30.160.800">
    <property type="match status" value="1"/>
</dbReference>